<name>A0A1W0A513_9STRA</name>
<comment type="caution">
    <text evidence="2">The sequence shown here is derived from an EMBL/GenBank/DDBJ whole genome shotgun (WGS) entry which is preliminary data.</text>
</comment>
<feature type="transmembrane region" description="Helical" evidence="1">
    <location>
        <begin position="221"/>
        <end position="239"/>
    </location>
</feature>
<feature type="transmembrane region" description="Helical" evidence="1">
    <location>
        <begin position="259"/>
        <end position="281"/>
    </location>
</feature>
<organism evidence="2 3">
    <name type="scientific">Thraustotheca clavata</name>
    <dbReference type="NCBI Taxonomy" id="74557"/>
    <lineage>
        <taxon>Eukaryota</taxon>
        <taxon>Sar</taxon>
        <taxon>Stramenopiles</taxon>
        <taxon>Oomycota</taxon>
        <taxon>Saprolegniomycetes</taxon>
        <taxon>Saprolegniales</taxon>
        <taxon>Achlyaceae</taxon>
        <taxon>Thraustotheca</taxon>
    </lineage>
</organism>
<keyword evidence="3" id="KW-1185">Reference proteome</keyword>
<proteinExistence type="predicted"/>
<evidence type="ECO:0000256" key="1">
    <source>
        <dbReference type="SAM" id="Phobius"/>
    </source>
</evidence>
<feature type="transmembrane region" description="Helical" evidence="1">
    <location>
        <begin position="53"/>
        <end position="75"/>
    </location>
</feature>
<feature type="transmembrane region" description="Helical" evidence="1">
    <location>
        <begin position="20"/>
        <end position="41"/>
    </location>
</feature>
<keyword evidence="1" id="KW-1133">Transmembrane helix</keyword>
<feature type="transmembrane region" description="Helical" evidence="1">
    <location>
        <begin position="95"/>
        <end position="115"/>
    </location>
</feature>
<protein>
    <submittedName>
        <fullName evidence="2">Uncharacterized protein</fullName>
    </submittedName>
</protein>
<dbReference type="EMBL" id="JNBS01000465">
    <property type="protein sequence ID" value="OQS05367.1"/>
    <property type="molecule type" value="Genomic_DNA"/>
</dbReference>
<gene>
    <name evidence="2" type="ORF">THRCLA_02485</name>
</gene>
<keyword evidence="1" id="KW-0472">Membrane</keyword>
<dbReference type="AlphaFoldDB" id="A0A1W0A513"/>
<evidence type="ECO:0000313" key="3">
    <source>
        <dbReference type="Proteomes" id="UP000243217"/>
    </source>
</evidence>
<reference evidence="2 3" key="1">
    <citation type="journal article" date="2014" name="Genome Biol. Evol.">
        <title>The secreted proteins of Achlya hypogyna and Thraustotheca clavata identify the ancestral oomycete secretome and reveal gene acquisitions by horizontal gene transfer.</title>
        <authorList>
            <person name="Misner I."/>
            <person name="Blouin N."/>
            <person name="Leonard G."/>
            <person name="Richards T.A."/>
            <person name="Lane C.E."/>
        </authorList>
    </citation>
    <scope>NUCLEOTIDE SEQUENCE [LARGE SCALE GENOMIC DNA]</scope>
    <source>
        <strain evidence="2 3">ATCC 34112</strain>
    </source>
</reference>
<feature type="transmembrane region" description="Helical" evidence="1">
    <location>
        <begin position="135"/>
        <end position="158"/>
    </location>
</feature>
<evidence type="ECO:0000313" key="2">
    <source>
        <dbReference type="EMBL" id="OQS05367.1"/>
    </source>
</evidence>
<feature type="transmembrane region" description="Helical" evidence="1">
    <location>
        <begin position="178"/>
        <end position="200"/>
    </location>
</feature>
<accession>A0A1W0A513</accession>
<sequence>MEFRRVEEMDASKEPIEMILIYTMTLALSSSTCFVTCFTVFKWATAKANACHGTLFMVFLCLSFWFLTRLVYTFGVYLHGLTANLRVPVVLFSRVIADSLSIAASLWFTFSAYELQRWVFNPRSAEGSRQTMLRYYRICFGLAALYMFPIGILCFVELEEENQPNDNDLTQTLYYTSFIILAIRVISIVYPAGVTAALFIKGDDIRDNFGRALIDVHSYRSIRLVLAVFCALNVPFLMVDNRLISLGSLDPSTAALVRSFFKILPYSSGAAVSFVMGYYLAGFDEFYKVNREPHLPKSPESSYFHDPLATARLQPSFFVVSD</sequence>
<keyword evidence="1" id="KW-0812">Transmembrane</keyword>
<dbReference type="Proteomes" id="UP000243217">
    <property type="component" value="Unassembled WGS sequence"/>
</dbReference>
<dbReference type="OrthoDB" id="62087at2759"/>